<dbReference type="Pfam" id="PF10982">
    <property type="entry name" value="DUF2789"/>
    <property type="match status" value="1"/>
</dbReference>
<dbReference type="RefSeq" id="WP_340674921.1">
    <property type="nucleotide sequence ID" value="NZ_JBHTIT010000001.1"/>
</dbReference>
<dbReference type="Gene3D" id="1.10.10.1130">
    <property type="entry name" value="Uncharacterised protein PF10982, DUF2789"/>
    <property type="match status" value="1"/>
</dbReference>
<organism evidence="1 2">
    <name type="scientific">Paraperlucidibaca wandonensis</name>
    <dbReference type="NCBI Taxonomy" id="1268273"/>
    <lineage>
        <taxon>Bacteria</taxon>
        <taxon>Pseudomonadati</taxon>
        <taxon>Pseudomonadota</taxon>
        <taxon>Gammaproteobacteria</taxon>
        <taxon>Moraxellales</taxon>
        <taxon>Moraxellaceae</taxon>
        <taxon>Paraperlucidibaca</taxon>
    </lineage>
</organism>
<accession>A0ABW3HCY7</accession>
<dbReference type="InterPro" id="IPR021250">
    <property type="entry name" value="DUF2789"/>
</dbReference>
<protein>
    <submittedName>
        <fullName evidence="1">DUF2789 family protein</fullName>
    </submittedName>
</protein>
<evidence type="ECO:0000313" key="2">
    <source>
        <dbReference type="Proteomes" id="UP001597044"/>
    </source>
</evidence>
<dbReference type="Proteomes" id="UP001597044">
    <property type="component" value="Unassembled WGS sequence"/>
</dbReference>
<sequence length="80" mass="9020">MHHAHHHMSELFKQLGLPNTDAQIQEFLSAHRPLPAKRIIADAEFWTDSQASFLREALAQDSDWSVIVDQLSQALRSAGT</sequence>
<keyword evidence="2" id="KW-1185">Reference proteome</keyword>
<reference evidence="2" key="1">
    <citation type="journal article" date="2019" name="Int. J. Syst. Evol. Microbiol.">
        <title>The Global Catalogue of Microorganisms (GCM) 10K type strain sequencing project: providing services to taxonomists for standard genome sequencing and annotation.</title>
        <authorList>
            <consortium name="The Broad Institute Genomics Platform"/>
            <consortium name="The Broad Institute Genome Sequencing Center for Infectious Disease"/>
            <person name="Wu L."/>
            <person name="Ma J."/>
        </authorList>
    </citation>
    <scope>NUCLEOTIDE SEQUENCE [LARGE SCALE GENOMIC DNA]</scope>
    <source>
        <strain evidence="2">CCUG 63419</strain>
    </source>
</reference>
<proteinExistence type="predicted"/>
<gene>
    <name evidence="1" type="ORF">ACFQ0F_02855</name>
</gene>
<evidence type="ECO:0000313" key="1">
    <source>
        <dbReference type="EMBL" id="MFD0949340.1"/>
    </source>
</evidence>
<comment type="caution">
    <text evidence="1">The sequence shown here is derived from an EMBL/GenBank/DDBJ whole genome shotgun (WGS) entry which is preliminary data.</text>
</comment>
<dbReference type="InterPro" id="IPR038086">
    <property type="entry name" value="DUF2789_sf"/>
</dbReference>
<dbReference type="EMBL" id="JBHTIT010000001">
    <property type="protein sequence ID" value="MFD0949340.1"/>
    <property type="molecule type" value="Genomic_DNA"/>
</dbReference>
<name>A0ABW3HCY7_9GAMM</name>